<evidence type="ECO:0000256" key="6">
    <source>
        <dbReference type="ARBA" id="ARBA00022741"/>
    </source>
</evidence>
<evidence type="ECO:0000256" key="12">
    <source>
        <dbReference type="HAMAP-Rule" id="MF_00365"/>
    </source>
</evidence>
<dbReference type="InterPro" id="IPR027417">
    <property type="entry name" value="P-loop_NTPase"/>
</dbReference>
<dbReference type="NCBIfam" id="TIGR00611">
    <property type="entry name" value="recf"/>
    <property type="match status" value="1"/>
</dbReference>
<dbReference type="Gene3D" id="3.40.50.300">
    <property type="entry name" value="P-loop containing nucleotide triphosphate hydrolases"/>
    <property type="match status" value="1"/>
</dbReference>
<evidence type="ECO:0000256" key="9">
    <source>
        <dbReference type="ARBA" id="ARBA00023125"/>
    </source>
</evidence>
<dbReference type="InterPro" id="IPR003395">
    <property type="entry name" value="RecF/RecN/SMC_N"/>
</dbReference>
<keyword evidence="6 12" id="KW-0547">Nucleotide-binding</keyword>
<protein>
    <recommendedName>
        <fullName evidence="3 12">DNA replication and repair protein RecF</fullName>
    </recommendedName>
</protein>
<evidence type="ECO:0000256" key="10">
    <source>
        <dbReference type="ARBA" id="ARBA00023204"/>
    </source>
</evidence>
<evidence type="ECO:0000313" key="18">
    <source>
        <dbReference type="Proteomes" id="UP001058072"/>
    </source>
</evidence>
<dbReference type="EMBL" id="CP071250">
    <property type="protein sequence ID" value="UUF09298.1"/>
    <property type="molecule type" value="Genomic_DNA"/>
</dbReference>
<dbReference type="Proteomes" id="UP001058016">
    <property type="component" value="Chromosome"/>
</dbReference>
<sequence>MFINRLSLKQFRNYQDACVEFKKNINIIIGNNAQGKTSLIESIYVLSTTKSHRTSKDSQLILFNEDFARIEADITRERDDLHLSLVISKKGKKASYNGIDQKKLSEYVGKLIVVMFAPEDLSLVKGGPQYRRRFMDMEIGQLSPTYLFHLGQYSKLLKQRNELLKQLRMNRSNDLLLDVITEQLVPHAVYVLNSRIEFLKKLESFSKKVHGEISNQLEEIGLDYINSFKNLELNEETILQKYKDLYDQDIQLGSTSLGPHRDDFSVSINGVNTHQFGSQGQQRTASLSMKLAEIELIYSVLNEYPILLLDDVLSELDDARQTQLLNTIKNKVQTFITTTNIDGIDENVIELADIFTINNAKIRIGDKNDARSIENTTV</sequence>
<keyword evidence="17" id="KW-1185">Reference proteome</keyword>
<keyword evidence="10 12" id="KW-0234">DNA repair</keyword>
<dbReference type="PANTHER" id="PTHR32182">
    <property type="entry name" value="DNA REPLICATION AND REPAIR PROTEIN RECF"/>
    <property type="match status" value="1"/>
</dbReference>
<gene>
    <name evidence="12 16" type="primary">recF</name>
    <name evidence="15" type="ORF">J0J69_09105</name>
    <name evidence="16" type="ORF">J0J70_04875</name>
</gene>
<dbReference type="EMBL" id="CP071249">
    <property type="protein sequence ID" value="UUF05246.1"/>
    <property type="molecule type" value="Genomic_DNA"/>
</dbReference>
<dbReference type="GO" id="GO:0005737">
    <property type="term" value="C:cytoplasm"/>
    <property type="evidence" value="ECO:0007669"/>
    <property type="project" value="UniProtKB-SubCell"/>
</dbReference>
<dbReference type="GO" id="GO:0006260">
    <property type="term" value="P:DNA replication"/>
    <property type="evidence" value="ECO:0007669"/>
    <property type="project" value="UniProtKB-UniRule"/>
</dbReference>
<reference evidence="16 17" key="1">
    <citation type="submission" date="2021-03" db="EMBL/GenBank/DDBJ databases">
        <title>Comparative Genomics and Metabolomics in the genus Turicibacter.</title>
        <authorList>
            <person name="Maki J."/>
            <person name="Looft T."/>
        </authorList>
    </citation>
    <scope>NUCLEOTIDE SEQUENCE</scope>
    <source>
        <strain evidence="16">ISU324</strain>
        <strain evidence="15 17">MMM721</strain>
    </source>
</reference>
<evidence type="ECO:0000313" key="17">
    <source>
        <dbReference type="Proteomes" id="UP001058016"/>
    </source>
</evidence>
<dbReference type="GO" id="GO:0005524">
    <property type="term" value="F:ATP binding"/>
    <property type="evidence" value="ECO:0007669"/>
    <property type="project" value="UniProtKB-UniRule"/>
</dbReference>
<keyword evidence="7 12" id="KW-0227">DNA damage</keyword>
<dbReference type="GO" id="GO:0009432">
    <property type="term" value="P:SOS response"/>
    <property type="evidence" value="ECO:0007669"/>
    <property type="project" value="UniProtKB-UniRule"/>
</dbReference>
<dbReference type="GO" id="GO:0003697">
    <property type="term" value="F:single-stranded DNA binding"/>
    <property type="evidence" value="ECO:0007669"/>
    <property type="project" value="UniProtKB-UniRule"/>
</dbReference>
<dbReference type="GO" id="GO:0006302">
    <property type="term" value="P:double-strand break repair"/>
    <property type="evidence" value="ECO:0007669"/>
    <property type="project" value="TreeGrafter"/>
</dbReference>
<dbReference type="InterPro" id="IPR001238">
    <property type="entry name" value="DNA-binding_RecF"/>
</dbReference>
<keyword evidence="4 12" id="KW-0963">Cytoplasm</keyword>
<keyword evidence="9 12" id="KW-0238">DNA-binding</keyword>
<keyword evidence="8 12" id="KW-0067">ATP-binding</keyword>
<dbReference type="Gene3D" id="1.20.1050.90">
    <property type="entry name" value="RecF/RecN/SMC, N-terminal domain"/>
    <property type="match status" value="1"/>
</dbReference>
<dbReference type="AlphaFoldDB" id="A0A9Q9FFA9"/>
<dbReference type="InterPro" id="IPR018078">
    <property type="entry name" value="DNA-binding_RecF_CS"/>
</dbReference>
<dbReference type="PROSITE" id="PS00618">
    <property type="entry name" value="RECF_2"/>
    <property type="match status" value="1"/>
</dbReference>
<comment type="similarity">
    <text evidence="2 12 13">Belongs to the RecF family.</text>
</comment>
<feature type="domain" description="RecF/RecN/SMC N-terminal" evidence="14">
    <location>
        <begin position="2"/>
        <end position="342"/>
    </location>
</feature>
<evidence type="ECO:0000256" key="1">
    <source>
        <dbReference type="ARBA" id="ARBA00004496"/>
    </source>
</evidence>
<dbReference type="SUPFAM" id="SSF52540">
    <property type="entry name" value="P-loop containing nucleoside triphosphate hydrolases"/>
    <property type="match status" value="1"/>
</dbReference>
<comment type="function">
    <text evidence="12 13">The RecF protein is involved in DNA metabolism; it is required for DNA replication and normal SOS inducibility. RecF binds preferentially to single-stranded, linear DNA. It also seems to bind ATP.</text>
</comment>
<dbReference type="InterPro" id="IPR042174">
    <property type="entry name" value="RecF_2"/>
</dbReference>
<feature type="binding site" evidence="12">
    <location>
        <begin position="30"/>
        <end position="37"/>
    </location>
    <ligand>
        <name>ATP</name>
        <dbReference type="ChEBI" id="CHEBI:30616"/>
    </ligand>
</feature>
<dbReference type="GO" id="GO:0000731">
    <property type="term" value="P:DNA synthesis involved in DNA repair"/>
    <property type="evidence" value="ECO:0007669"/>
    <property type="project" value="TreeGrafter"/>
</dbReference>
<keyword evidence="11 12" id="KW-0742">SOS response</keyword>
<evidence type="ECO:0000256" key="13">
    <source>
        <dbReference type="RuleBase" id="RU000578"/>
    </source>
</evidence>
<name>A0A9Q9FFA9_9FIRM</name>
<evidence type="ECO:0000256" key="11">
    <source>
        <dbReference type="ARBA" id="ARBA00023236"/>
    </source>
</evidence>
<dbReference type="PANTHER" id="PTHR32182:SF0">
    <property type="entry name" value="DNA REPLICATION AND REPAIR PROTEIN RECF"/>
    <property type="match status" value="1"/>
</dbReference>
<evidence type="ECO:0000256" key="2">
    <source>
        <dbReference type="ARBA" id="ARBA00008016"/>
    </source>
</evidence>
<evidence type="ECO:0000313" key="15">
    <source>
        <dbReference type="EMBL" id="UUF05246.1"/>
    </source>
</evidence>
<evidence type="ECO:0000256" key="3">
    <source>
        <dbReference type="ARBA" id="ARBA00020170"/>
    </source>
</evidence>
<organism evidence="16 18">
    <name type="scientific">Turicibacter bilis</name>
    <dbReference type="NCBI Taxonomy" id="2735723"/>
    <lineage>
        <taxon>Bacteria</taxon>
        <taxon>Bacillati</taxon>
        <taxon>Bacillota</taxon>
        <taxon>Erysipelotrichia</taxon>
        <taxon>Erysipelotrichales</taxon>
        <taxon>Turicibacteraceae</taxon>
        <taxon>Turicibacter</taxon>
    </lineage>
</organism>
<evidence type="ECO:0000259" key="14">
    <source>
        <dbReference type="Pfam" id="PF02463"/>
    </source>
</evidence>
<dbReference type="PROSITE" id="PS00617">
    <property type="entry name" value="RECF_1"/>
    <property type="match status" value="1"/>
</dbReference>
<proteinExistence type="inferred from homology"/>
<accession>A0A9Q9FFA9</accession>
<evidence type="ECO:0000256" key="5">
    <source>
        <dbReference type="ARBA" id="ARBA00022705"/>
    </source>
</evidence>
<dbReference type="RefSeq" id="WP_055276619.1">
    <property type="nucleotide sequence ID" value="NZ_CP071249.1"/>
</dbReference>
<evidence type="ECO:0000256" key="7">
    <source>
        <dbReference type="ARBA" id="ARBA00022763"/>
    </source>
</evidence>
<keyword evidence="5 12" id="KW-0235">DNA replication</keyword>
<evidence type="ECO:0000313" key="16">
    <source>
        <dbReference type="EMBL" id="UUF09298.1"/>
    </source>
</evidence>
<evidence type="ECO:0000256" key="8">
    <source>
        <dbReference type="ARBA" id="ARBA00022840"/>
    </source>
</evidence>
<dbReference type="HAMAP" id="MF_00365">
    <property type="entry name" value="RecF"/>
    <property type="match status" value="1"/>
</dbReference>
<dbReference type="CDD" id="cd03242">
    <property type="entry name" value="ABC_RecF"/>
    <property type="match status" value="1"/>
</dbReference>
<comment type="subcellular location">
    <subcellularLocation>
        <location evidence="1 12 13">Cytoplasm</location>
    </subcellularLocation>
</comment>
<dbReference type="Pfam" id="PF02463">
    <property type="entry name" value="SMC_N"/>
    <property type="match status" value="1"/>
</dbReference>
<evidence type="ECO:0000256" key="4">
    <source>
        <dbReference type="ARBA" id="ARBA00022490"/>
    </source>
</evidence>
<dbReference type="Proteomes" id="UP001058072">
    <property type="component" value="Chromosome"/>
</dbReference>